<evidence type="ECO:0000256" key="15">
    <source>
        <dbReference type="RuleBase" id="RU000461"/>
    </source>
</evidence>
<dbReference type="PANTHER" id="PTHR24291">
    <property type="entry name" value="CYTOCHROME P450 FAMILY 4"/>
    <property type="match status" value="1"/>
</dbReference>
<dbReference type="InterPro" id="IPR036396">
    <property type="entry name" value="Cyt_P450_sf"/>
</dbReference>
<dbReference type="PANTHER" id="PTHR24291:SF189">
    <property type="entry name" value="CYTOCHROME P450 4C3-RELATED"/>
    <property type="match status" value="1"/>
</dbReference>
<proteinExistence type="inferred from homology"/>
<sequence length="487" mass="55327">MLSLILIYVLVVCLGFVILKRARSSRGHALPPLLPGSLPIIGYTIQVVSAARNQFRLLKAVTSGSAEKGGITTTTFGTERYYFITDPQDAVTAANSCLQRHYAFDFCKPWLGDGLLTTSAETWKSHRKLLSPAFSLPVIHGLLEVFNSQSRKLLEEVAPHDGKGPFDHDVYLTKNALETLCVGTFGINIIDDEKFTQKYIKSLYEIIPMVTRKFVEVWSQSDFLYKLSGLKEKEDQLLDTLHSMTDKVLQEKKLARKGKEIKKEVTGIEYRPFLDLLLDLSENGELSDQYIREETQTIIASGFETTSNQLTSTLVLLGAHPEVQEKMYEELIDVLQDRDVEKEDLNKLVYTNAVILESLRLFPTVPCLLRCVDKDVKLKNYTMRAGSYCSISPLVVNVNSPWKAETTHFEPEKWLNGEYKNNSEFAGFGLGKRGCIGKTYAMTMMKVVLSHFIRRYRVQADMSQVRVKFEFLLKPVSGHEIRIQRRN</sequence>
<dbReference type="GO" id="GO:0005506">
    <property type="term" value="F:iron ion binding"/>
    <property type="evidence" value="ECO:0007669"/>
    <property type="project" value="InterPro"/>
</dbReference>
<dbReference type="InterPro" id="IPR002401">
    <property type="entry name" value="Cyt_P450_E_grp-I"/>
</dbReference>
<evidence type="ECO:0000256" key="12">
    <source>
        <dbReference type="ARBA" id="ARBA00023033"/>
    </source>
</evidence>
<keyword evidence="6 14" id="KW-0349">Heme</keyword>
<dbReference type="Gene3D" id="1.10.630.10">
    <property type="entry name" value="Cytochrome P450"/>
    <property type="match status" value="1"/>
</dbReference>
<evidence type="ECO:0008006" key="18">
    <source>
        <dbReference type="Google" id="ProtNLM"/>
    </source>
</evidence>
<keyword evidence="13" id="KW-0472">Membrane</keyword>
<dbReference type="PRINTS" id="PR00463">
    <property type="entry name" value="EP450I"/>
</dbReference>
<dbReference type="Proteomes" id="UP000249218">
    <property type="component" value="Unassembled WGS sequence"/>
</dbReference>
<accession>A0A2W1BXF7</accession>
<dbReference type="GO" id="GO:0004497">
    <property type="term" value="F:monooxygenase activity"/>
    <property type="evidence" value="ECO:0007669"/>
    <property type="project" value="UniProtKB-KW"/>
</dbReference>
<dbReference type="GO" id="GO:0005789">
    <property type="term" value="C:endoplasmic reticulum membrane"/>
    <property type="evidence" value="ECO:0007669"/>
    <property type="project" value="UniProtKB-SubCell"/>
</dbReference>
<evidence type="ECO:0000256" key="14">
    <source>
        <dbReference type="PIRSR" id="PIRSR602401-1"/>
    </source>
</evidence>
<evidence type="ECO:0000256" key="11">
    <source>
        <dbReference type="ARBA" id="ARBA00023004"/>
    </source>
</evidence>
<comment type="cofactor">
    <cofactor evidence="1 14">
        <name>heme</name>
        <dbReference type="ChEBI" id="CHEBI:30413"/>
    </cofactor>
</comment>
<keyword evidence="12 15" id="KW-0503">Monooxygenase</keyword>
<evidence type="ECO:0000256" key="13">
    <source>
        <dbReference type="ARBA" id="ARBA00023136"/>
    </source>
</evidence>
<dbReference type="OrthoDB" id="1470350at2759"/>
<evidence type="ECO:0000256" key="6">
    <source>
        <dbReference type="ARBA" id="ARBA00022617"/>
    </source>
</evidence>
<evidence type="ECO:0000256" key="2">
    <source>
        <dbReference type="ARBA" id="ARBA00003690"/>
    </source>
</evidence>
<dbReference type="Pfam" id="PF00067">
    <property type="entry name" value="p450"/>
    <property type="match status" value="1"/>
</dbReference>
<dbReference type="InterPro" id="IPR017972">
    <property type="entry name" value="Cyt_P450_CS"/>
</dbReference>
<dbReference type="PROSITE" id="PS00086">
    <property type="entry name" value="CYTOCHROME_P450"/>
    <property type="match status" value="1"/>
</dbReference>
<evidence type="ECO:0000256" key="7">
    <source>
        <dbReference type="ARBA" id="ARBA00022723"/>
    </source>
</evidence>
<dbReference type="GO" id="GO:0016705">
    <property type="term" value="F:oxidoreductase activity, acting on paired donors, with incorporation or reduction of molecular oxygen"/>
    <property type="evidence" value="ECO:0007669"/>
    <property type="project" value="InterPro"/>
</dbReference>
<evidence type="ECO:0000313" key="17">
    <source>
        <dbReference type="Proteomes" id="UP000249218"/>
    </source>
</evidence>
<name>A0A2W1BXF7_HELAM</name>
<organism evidence="16 17">
    <name type="scientific">Helicoverpa armigera</name>
    <name type="common">Cotton bollworm</name>
    <name type="synonym">Heliothis armigera</name>
    <dbReference type="NCBI Taxonomy" id="29058"/>
    <lineage>
        <taxon>Eukaryota</taxon>
        <taxon>Metazoa</taxon>
        <taxon>Ecdysozoa</taxon>
        <taxon>Arthropoda</taxon>
        <taxon>Hexapoda</taxon>
        <taxon>Insecta</taxon>
        <taxon>Pterygota</taxon>
        <taxon>Neoptera</taxon>
        <taxon>Endopterygota</taxon>
        <taxon>Lepidoptera</taxon>
        <taxon>Glossata</taxon>
        <taxon>Ditrysia</taxon>
        <taxon>Noctuoidea</taxon>
        <taxon>Noctuidae</taxon>
        <taxon>Heliothinae</taxon>
        <taxon>Helicoverpa</taxon>
    </lineage>
</organism>
<keyword evidence="11 14" id="KW-0408">Iron</keyword>
<comment type="similarity">
    <text evidence="5 15">Belongs to the cytochrome P450 family.</text>
</comment>
<dbReference type="PRINTS" id="PR00385">
    <property type="entry name" value="P450"/>
</dbReference>
<evidence type="ECO:0000256" key="3">
    <source>
        <dbReference type="ARBA" id="ARBA00004174"/>
    </source>
</evidence>
<evidence type="ECO:0000256" key="1">
    <source>
        <dbReference type="ARBA" id="ARBA00001971"/>
    </source>
</evidence>
<evidence type="ECO:0000256" key="5">
    <source>
        <dbReference type="ARBA" id="ARBA00010617"/>
    </source>
</evidence>
<dbReference type="EMBL" id="KZ149905">
    <property type="protein sequence ID" value="PZC78325.1"/>
    <property type="molecule type" value="Genomic_DNA"/>
</dbReference>
<dbReference type="InterPro" id="IPR050196">
    <property type="entry name" value="Cytochrome_P450_Monoox"/>
</dbReference>
<dbReference type="SUPFAM" id="SSF48264">
    <property type="entry name" value="Cytochrome P450"/>
    <property type="match status" value="1"/>
</dbReference>
<dbReference type="AlphaFoldDB" id="A0A2W1BXF7"/>
<keyword evidence="7 14" id="KW-0479">Metal-binding</keyword>
<keyword evidence="9" id="KW-0492">Microsome</keyword>
<reference evidence="16 17" key="1">
    <citation type="journal article" date="2017" name="BMC Biol.">
        <title>Genomic innovations, transcriptional plasticity and gene loss underlying the evolution and divergence of two highly polyphagous and invasive Helicoverpa pest species.</title>
        <authorList>
            <person name="Pearce S.L."/>
            <person name="Clarke D.F."/>
            <person name="East P.D."/>
            <person name="Elfekih S."/>
            <person name="Gordon K.H."/>
            <person name="Jermiin L.S."/>
            <person name="McGaughran A."/>
            <person name="Oakeshott J.G."/>
            <person name="Papanikolaou A."/>
            <person name="Perera O.P."/>
            <person name="Rane R.V."/>
            <person name="Richards S."/>
            <person name="Tay W.T."/>
            <person name="Walsh T.K."/>
            <person name="Anderson A."/>
            <person name="Anderson C.J."/>
            <person name="Asgari S."/>
            <person name="Board P.G."/>
            <person name="Bretschneider A."/>
            <person name="Campbell P.M."/>
            <person name="Chertemps T."/>
            <person name="Christeller J.T."/>
            <person name="Coppin C.W."/>
            <person name="Downes S.J."/>
            <person name="Duan G."/>
            <person name="Farnsworth C.A."/>
            <person name="Good R.T."/>
            <person name="Han L.B."/>
            <person name="Han Y.C."/>
            <person name="Hatje K."/>
            <person name="Horne I."/>
            <person name="Huang Y.P."/>
            <person name="Hughes D.S."/>
            <person name="Jacquin-Joly E."/>
            <person name="James W."/>
            <person name="Jhangiani S."/>
            <person name="Kollmar M."/>
            <person name="Kuwar S.S."/>
            <person name="Li S."/>
            <person name="Liu N.Y."/>
            <person name="Maibeche M.T."/>
            <person name="Miller J.R."/>
            <person name="Montagne N."/>
            <person name="Perry T."/>
            <person name="Qu J."/>
            <person name="Song S.V."/>
            <person name="Sutton G.G."/>
            <person name="Vogel H."/>
            <person name="Walenz B.P."/>
            <person name="Xu W."/>
            <person name="Zhang H.J."/>
            <person name="Zou Z."/>
            <person name="Batterham P."/>
            <person name="Edwards O.R."/>
            <person name="Feyereisen R."/>
            <person name="Gibbs R.A."/>
            <person name="Heckel D.G."/>
            <person name="McGrath A."/>
            <person name="Robin C."/>
            <person name="Scherer S.E."/>
            <person name="Worley K.C."/>
            <person name="Wu Y.D."/>
        </authorList>
    </citation>
    <scope>NUCLEOTIDE SEQUENCE [LARGE SCALE GENOMIC DNA]</scope>
    <source>
        <strain evidence="16">Harm_GR_Male_#8</strain>
        <tissue evidence="16">Whole organism</tissue>
    </source>
</reference>
<keyword evidence="17" id="KW-1185">Reference proteome</keyword>
<evidence type="ECO:0000256" key="8">
    <source>
        <dbReference type="ARBA" id="ARBA00022824"/>
    </source>
</evidence>
<dbReference type="InterPro" id="IPR001128">
    <property type="entry name" value="Cyt_P450"/>
</dbReference>
<protein>
    <recommendedName>
        <fullName evidence="18">Cytochrome P450</fullName>
    </recommendedName>
</protein>
<keyword evidence="8" id="KW-0256">Endoplasmic reticulum</keyword>
<feature type="binding site" description="axial binding residue" evidence="14">
    <location>
        <position position="435"/>
    </location>
    <ligand>
        <name>heme</name>
        <dbReference type="ChEBI" id="CHEBI:30413"/>
    </ligand>
    <ligandPart>
        <name>Fe</name>
        <dbReference type="ChEBI" id="CHEBI:18248"/>
    </ligandPart>
</feature>
<dbReference type="GO" id="GO:0020037">
    <property type="term" value="F:heme binding"/>
    <property type="evidence" value="ECO:0007669"/>
    <property type="project" value="InterPro"/>
</dbReference>
<evidence type="ECO:0000256" key="9">
    <source>
        <dbReference type="ARBA" id="ARBA00022848"/>
    </source>
</evidence>
<keyword evidence="10 15" id="KW-0560">Oxidoreductase</keyword>
<gene>
    <name evidence="16" type="primary">HaOG200050</name>
    <name evidence="16" type="ORF">B5X24_HaOG200050</name>
</gene>
<evidence type="ECO:0000256" key="10">
    <source>
        <dbReference type="ARBA" id="ARBA00023002"/>
    </source>
</evidence>
<evidence type="ECO:0000313" key="16">
    <source>
        <dbReference type="EMBL" id="PZC78325.1"/>
    </source>
</evidence>
<comment type="function">
    <text evidence="2">May be involved in the metabolism of insect hormones and in the breakdown of synthetic insecticides.</text>
</comment>
<comment type="subcellular location">
    <subcellularLocation>
        <location evidence="4">Endoplasmic reticulum membrane</location>
        <topology evidence="4">Peripheral membrane protein</topology>
    </subcellularLocation>
    <subcellularLocation>
        <location evidence="3">Microsome membrane</location>
        <topology evidence="3">Peripheral membrane protein</topology>
    </subcellularLocation>
</comment>
<evidence type="ECO:0000256" key="4">
    <source>
        <dbReference type="ARBA" id="ARBA00004406"/>
    </source>
</evidence>